<protein>
    <submittedName>
        <fullName evidence="2">Uncharacterized protein</fullName>
    </submittedName>
</protein>
<gene>
    <name evidence="2" type="ORF">PsYK624_064700</name>
</gene>
<evidence type="ECO:0000256" key="1">
    <source>
        <dbReference type="SAM" id="MobiDB-lite"/>
    </source>
</evidence>
<dbReference type="Proteomes" id="UP000703269">
    <property type="component" value="Unassembled WGS sequence"/>
</dbReference>
<organism evidence="2 3">
    <name type="scientific">Phanerochaete sordida</name>
    <dbReference type="NCBI Taxonomy" id="48140"/>
    <lineage>
        <taxon>Eukaryota</taxon>
        <taxon>Fungi</taxon>
        <taxon>Dikarya</taxon>
        <taxon>Basidiomycota</taxon>
        <taxon>Agaricomycotina</taxon>
        <taxon>Agaricomycetes</taxon>
        <taxon>Polyporales</taxon>
        <taxon>Phanerochaetaceae</taxon>
        <taxon>Phanerochaete</taxon>
    </lineage>
</organism>
<accession>A0A9P3LD87</accession>
<feature type="region of interest" description="Disordered" evidence="1">
    <location>
        <begin position="125"/>
        <end position="152"/>
    </location>
</feature>
<comment type="caution">
    <text evidence="2">The sequence shown here is derived from an EMBL/GenBank/DDBJ whole genome shotgun (WGS) entry which is preliminary data.</text>
</comment>
<dbReference type="OrthoDB" id="2756306at2759"/>
<dbReference type="EMBL" id="BPQB01000016">
    <property type="protein sequence ID" value="GJE90339.1"/>
    <property type="molecule type" value="Genomic_DNA"/>
</dbReference>
<evidence type="ECO:0000313" key="3">
    <source>
        <dbReference type="Proteomes" id="UP000703269"/>
    </source>
</evidence>
<dbReference type="AlphaFoldDB" id="A0A9P3LD87"/>
<reference evidence="2 3" key="1">
    <citation type="submission" date="2021-08" db="EMBL/GenBank/DDBJ databases">
        <title>Draft Genome Sequence of Phanerochaete sordida strain YK-624.</title>
        <authorList>
            <person name="Mori T."/>
            <person name="Dohra H."/>
            <person name="Suzuki T."/>
            <person name="Kawagishi H."/>
            <person name="Hirai H."/>
        </authorList>
    </citation>
    <scope>NUCLEOTIDE SEQUENCE [LARGE SCALE GENOMIC DNA]</scope>
    <source>
        <strain evidence="2 3">YK-624</strain>
    </source>
</reference>
<evidence type="ECO:0000313" key="2">
    <source>
        <dbReference type="EMBL" id="GJE90339.1"/>
    </source>
</evidence>
<keyword evidence="3" id="KW-1185">Reference proteome</keyword>
<name>A0A9P3LD87_9APHY</name>
<proteinExistence type="predicted"/>
<feature type="region of interest" description="Disordered" evidence="1">
    <location>
        <begin position="64"/>
        <end position="89"/>
    </location>
</feature>
<sequence>MKKELPSLIRRYLDERISWPQQNEERRNTFLRDMAIRFPCLERYEDAWPLKPFATEWLARRKRRGVKKLDSRTTTRSINGDRNAPTPERDRAASLLSSNQLTLRKQRVPVVPVQRTRQPIAELTARSSTPAREHECQSSPPRNLAKPTAPAASCTTEASVAVRRFLASLCPSMKELAAVFGLAGVRDRACLAALVAMTDVQQRAFLERLPLNLFQQEVVQNGLAARRC</sequence>